<feature type="region of interest" description="Disordered" evidence="1">
    <location>
        <begin position="135"/>
        <end position="159"/>
    </location>
</feature>
<reference evidence="2 3" key="1">
    <citation type="submission" date="2016-12" db="EMBL/GenBank/DDBJ databases">
        <title>The genomes of Aspergillus section Nigri reveals drivers in fungal speciation.</title>
        <authorList>
            <consortium name="DOE Joint Genome Institute"/>
            <person name="Vesth T.C."/>
            <person name="Nybo J."/>
            <person name="Theobald S."/>
            <person name="Brandl J."/>
            <person name="Frisvad J.C."/>
            <person name="Nielsen K.F."/>
            <person name="Lyhne E.K."/>
            <person name="Kogle M.E."/>
            <person name="Kuo A."/>
            <person name="Riley R."/>
            <person name="Clum A."/>
            <person name="Nolan M."/>
            <person name="Lipzen A."/>
            <person name="Salamov A."/>
            <person name="Henrissat B."/>
            <person name="Wiebenga A."/>
            <person name="De Vries R.P."/>
            <person name="Grigoriev I.V."/>
            <person name="Mortensen U.H."/>
            <person name="Andersen M.R."/>
            <person name="Baker S.E."/>
        </authorList>
    </citation>
    <scope>NUCLEOTIDE SEQUENCE [LARGE SCALE GENOMIC DNA]</scope>
    <source>
        <strain evidence="2 3">CBS 115572</strain>
    </source>
</reference>
<organism evidence="2 3">
    <name type="scientific">Aspergillus sclerotioniger CBS 115572</name>
    <dbReference type="NCBI Taxonomy" id="1450535"/>
    <lineage>
        <taxon>Eukaryota</taxon>
        <taxon>Fungi</taxon>
        <taxon>Dikarya</taxon>
        <taxon>Ascomycota</taxon>
        <taxon>Pezizomycotina</taxon>
        <taxon>Eurotiomycetes</taxon>
        <taxon>Eurotiomycetidae</taxon>
        <taxon>Eurotiales</taxon>
        <taxon>Aspergillaceae</taxon>
        <taxon>Aspergillus</taxon>
        <taxon>Aspergillus subgen. Circumdati</taxon>
    </lineage>
</organism>
<evidence type="ECO:0000313" key="3">
    <source>
        <dbReference type="Proteomes" id="UP000246702"/>
    </source>
</evidence>
<dbReference type="Proteomes" id="UP000246702">
    <property type="component" value="Unassembled WGS sequence"/>
</dbReference>
<comment type="caution">
    <text evidence="2">The sequence shown here is derived from an EMBL/GenBank/DDBJ whole genome shotgun (WGS) entry which is preliminary data.</text>
</comment>
<gene>
    <name evidence="2" type="ORF">BO94DRAFT_581976</name>
</gene>
<proteinExistence type="predicted"/>
<accession>A0A317X8H7</accession>
<keyword evidence="3" id="KW-1185">Reference proteome</keyword>
<dbReference type="GeneID" id="37117587"/>
<dbReference type="AlphaFoldDB" id="A0A317X8H7"/>
<dbReference type="RefSeq" id="XP_025471346.1">
    <property type="nucleotide sequence ID" value="XM_025615444.1"/>
</dbReference>
<dbReference type="EMBL" id="MSFK01000004">
    <property type="protein sequence ID" value="PWY94585.1"/>
    <property type="molecule type" value="Genomic_DNA"/>
</dbReference>
<sequence>MVVLLQRDASAEQWSGRTSSGLWVATGKVWSLASGSSDCAGWRRRQSHSFCMTVWQWQTGHVQSKSRELKQGGLLSWSCTERFQNTAKRSDLRATTDSTIPRNLWASARPDFRRDETLRPTSSFVLATPLAVESAGQMTVPRQSPEKNGATGRRSPIMV</sequence>
<protein>
    <submittedName>
        <fullName evidence="2">Uncharacterized protein</fullName>
    </submittedName>
</protein>
<name>A0A317X8H7_9EURO</name>
<evidence type="ECO:0000256" key="1">
    <source>
        <dbReference type="SAM" id="MobiDB-lite"/>
    </source>
</evidence>
<dbReference type="OrthoDB" id="10664629at2759"/>
<evidence type="ECO:0000313" key="2">
    <source>
        <dbReference type="EMBL" id="PWY94585.1"/>
    </source>
</evidence>